<dbReference type="Proteomes" id="UP000561045">
    <property type="component" value="Unassembled WGS sequence"/>
</dbReference>
<reference evidence="1 2" key="1">
    <citation type="submission" date="2020-08" db="EMBL/GenBank/DDBJ databases">
        <title>Genomic Encyclopedia of Type Strains, Phase IV (KMG-IV): sequencing the most valuable type-strain genomes for metagenomic binning, comparative biology and taxonomic classification.</title>
        <authorList>
            <person name="Goeker M."/>
        </authorList>
    </citation>
    <scope>NUCLEOTIDE SEQUENCE [LARGE SCALE GENOMIC DNA]</scope>
    <source>
        <strain evidence="1 2">DSM 106739</strain>
    </source>
</reference>
<sequence length="112" mass="12307">MTLSRLRAIEWHDLPIESLTLNAQGFALVVTPFHEETQSYSVVTLHISEAATVNLNISGPLSSRDFSAIEVSSFQYSLNDTNRLSGVIEILPGSAGFWSIAFENANWEVAHA</sequence>
<dbReference type="AlphaFoldDB" id="A0A840BW15"/>
<comment type="caution">
    <text evidence="1">The sequence shown here is derived from an EMBL/GenBank/DDBJ whole genome shotgun (WGS) entry which is preliminary data.</text>
</comment>
<organism evidence="1 2">
    <name type="scientific">Niveibacterium umoris</name>
    <dbReference type="NCBI Taxonomy" id="1193620"/>
    <lineage>
        <taxon>Bacteria</taxon>
        <taxon>Pseudomonadati</taxon>
        <taxon>Pseudomonadota</taxon>
        <taxon>Betaproteobacteria</taxon>
        <taxon>Rhodocyclales</taxon>
        <taxon>Rhodocyclaceae</taxon>
        <taxon>Niveibacterium</taxon>
    </lineage>
</organism>
<accession>A0A840BW15</accession>
<evidence type="ECO:0000313" key="1">
    <source>
        <dbReference type="EMBL" id="MBB4014986.1"/>
    </source>
</evidence>
<name>A0A840BW15_9RHOO</name>
<dbReference type="EMBL" id="JACIET010000013">
    <property type="protein sequence ID" value="MBB4014986.1"/>
    <property type="molecule type" value="Genomic_DNA"/>
</dbReference>
<keyword evidence="2" id="KW-1185">Reference proteome</keyword>
<gene>
    <name evidence="1" type="ORF">GGR36_004354</name>
</gene>
<protein>
    <submittedName>
        <fullName evidence="1">Uncharacterized protein</fullName>
    </submittedName>
</protein>
<proteinExistence type="predicted"/>
<dbReference type="RefSeq" id="WP_183638643.1">
    <property type="nucleotide sequence ID" value="NZ_BAABLE010000003.1"/>
</dbReference>
<evidence type="ECO:0000313" key="2">
    <source>
        <dbReference type="Proteomes" id="UP000561045"/>
    </source>
</evidence>